<sequence>MSKKVQEFNEYRSKMNEKILSSDNKVIKRIFNLDTNAYAEGHLSVKTKELLGLVASAVLRCDDCIAYHLDTAYKSGVTKEEMMETMSIATLVGGTIVIPHLRRAVEFWEALEEETPN</sequence>
<gene>
    <name evidence="2" type="ORF">TJEJU_1994</name>
</gene>
<dbReference type="NCBIfam" id="TIGR00778">
    <property type="entry name" value="ahpD_dom"/>
    <property type="match status" value="1"/>
</dbReference>
<name>A0A238U950_9FLAO</name>
<dbReference type="PANTHER" id="PTHR33930">
    <property type="entry name" value="ALKYL HYDROPEROXIDE REDUCTASE AHPD"/>
    <property type="match status" value="1"/>
</dbReference>
<organism evidence="2 3">
    <name type="scientific">Tenacibaculum jejuense</name>
    <dbReference type="NCBI Taxonomy" id="584609"/>
    <lineage>
        <taxon>Bacteria</taxon>
        <taxon>Pseudomonadati</taxon>
        <taxon>Bacteroidota</taxon>
        <taxon>Flavobacteriia</taxon>
        <taxon>Flavobacteriales</taxon>
        <taxon>Flavobacteriaceae</taxon>
        <taxon>Tenacibaculum</taxon>
    </lineage>
</organism>
<dbReference type="KEGG" id="tje:TJEJU_1994"/>
<dbReference type="InterPro" id="IPR004675">
    <property type="entry name" value="AhpD_core"/>
</dbReference>
<evidence type="ECO:0000313" key="2">
    <source>
        <dbReference type="EMBL" id="SNR15697.1"/>
    </source>
</evidence>
<evidence type="ECO:0000313" key="3">
    <source>
        <dbReference type="Proteomes" id="UP000215214"/>
    </source>
</evidence>
<dbReference type="Proteomes" id="UP000215214">
    <property type="component" value="Chromosome TJEJU"/>
</dbReference>
<dbReference type="InterPro" id="IPR029032">
    <property type="entry name" value="AhpD-like"/>
</dbReference>
<dbReference type="OrthoDB" id="1683318at2"/>
<dbReference type="RefSeq" id="WP_095071668.1">
    <property type="nucleotide sequence ID" value="NZ_LT899436.1"/>
</dbReference>
<dbReference type="PANTHER" id="PTHR33930:SF2">
    <property type="entry name" value="BLR3452 PROTEIN"/>
    <property type="match status" value="1"/>
</dbReference>
<dbReference type="SUPFAM" id="SSF69118">
    <property type="entry name" value="AhpD-like"/>
    <property type="match status" value="1"/>
</dbReference>
<feature type="domain" description="Carboxymuconolactone decarboxylase-like" evidence="1">
    <location>
        <begin position="28"/>
        <end position="106"/>
    </location>
</feature>
<proteinExistence type="predicted"/>
<protein>
    <recommendedName>
        <fullName evidence="1">Carboxymuconolactone decarboxylase-like domain-containing protein</fullName>
    </recommendedName>
</protein>
<accession>A0A238U950</accession>
<dbReference type="Pfam" id="PF02627">
    <property type="entry name" value="CMD"/>
    <property type="match status" value="1"/>
</dbReference>
<dbReference type="Gene3D" id="1.20.1290.10">
    <property type="entry name" value="AhpD-like"/>
    <property type="match status" value="1"/>
</dbReference>
<dbReference type="AlphaFoldDB" id="A0A238U950"/>
<reference evidence="2 3" key="1">
    <citation type="submission" date="2017-07" db="EMBL/GenBank/DDBJ databases">
        <authorList>
            <person name="Sun Z.S."/>
            <person name="Albrecht U."/>
            <person name="Echele G."/>
            <person name="Lee C.C."/>
        </authorList>
    </citation>
    <scope>NUCLEOTIDE SEQUENCE [LARGE SCALE GENOMIC DNA]</scope>
    <source>
        <strain evidence="3">type strain: KCTC 22618</strain>
    </source>
</reference>
<dbReference type="EMBL" id="LT899436">
    <property type="protein sequence ID" value="SNR15697.1"/>
    <property type="molecule type" value="Genomic_DNA"/>
</dbReference>
<keyword evidence="3" id="KW-1185">Reference proteome</keyword>
<dbReference type="InterPro" id="IPR003779">
    <property type="entry name" value="CMD-like"/>
</dbReference>
<dbReference type="GO" id="GO:0051920">
    <property type="term" value="F:peroxiredoxin activity"/>
    <property type="evidence" value="ECO:0007669"/>
    <property type="project" value="InterPro"/>
</dbReference>
<evidence type="ECO:0000259" key="1">
    <source>
        <dbReference type="Pfam" id="PF02627"/>
    </source>
</evidence>